<comment type="similarity">
    <text evidence="1">Belongs to the MsrA Met sulfoxide reductase family.</text>
</comment>
<protein>
    <recommendedName>
        <fullName evidence="2">peptide-methionine (S)-S-oxide reductase</fullName>
        <ecNumber evidence="2">1.8.4.11</ecNumber>
    </recommendedName>
    <alternativeName>
        <fullName evidence="4">Peptide-methionine (S)-S-oxide reductase</fullName>
    </alternativeName>
</protein>
<dbReference type="InterPro" id="IPR036509">
    <property type="entry name" value="Met_Sox_Rdtase_MsrA_sf"/>
</dbReference>
<dbReference type="Pfam" id="PF01625">
    <property type="entry name" value="PMSR"/>
    <property type="match status" value="1"/>
</dbReference>
<dbReference type="FunFam" id="3.30.1060.10:FF:000006">
    <property type="entry name" value="Peptide methionine sulfoxide reductase"/>
    <property type="match status" value="1"/>
</dbReference>
<evidence type="ECO:0000256" key="1">
    <source>
        <dbReference type="ARBA" id="ARBA00005591"/>
    </source>
</evidence>
<dbReference type="PANTHER" id="PTHR43774">
    <property type="entry name" value="PEPTIDE METHIONINE SULFOXIDE REDUCTASE"/>
    <property type="match status" value="1"/>
</dbReference>
<keyword evidence="9" id="KW-1185">Reference proteome</keyword>
<sequence length="212" mass="23675">MFNRLNKARTGLVAFATKAFSTNGIDSSHYRSAMSSGSQQAEVATFASGCFWGVEHVFLKYYPPSENKGILKTAVGYTGGKESSKNPSYSEVCDGTTSHAEAVRIEFDSSVVTYEELVEFFYRTHDPTTVNRQGGDTGTQYRSAIYTHSPEQASIAKRVTEEVQAKHFTPKGKQIATEIVEAGPWYNAEDYHQLYLFKNPSGYQCPTHKLHW</sequence>
<comment type="catalytic activity">
    <reaction evidence="5">
        <text>L-methionyl-[protein] + [thioredoxin]-disulfide + H2O = L-methionyl-(S)-S-oxide-[protein] + [thioredoxin]-dithiol</text>
        <dbReference type="Rhea" id="RHEA:14217"/>
        <dbReference type="Rhea" id="RHEA-COMP:10698"/>
        <dbReference type="Rhea" id="RHEA-COMP:10700"/>
        <dbReference type="Rhea" id="RHEA-COMP:12313"/>
        <dbReference type="Rhea" id="RHEA-COMP:12315"/>
        <dbReference type="ChEBI" id="CHEBI:15377"/>
        <dbReference type="ChEBI" id="CHEBI:16044"/>
        <dbReference type="ChEBI" id="CHEBI:29950"/>
        <dbReference type="ChEBI" id="CHEBI:44120"/>
        <dbReference type="ChEBI" id="CHEBI:50058"/>
        <dbReference type="EC" id="1.8.4.11"/>
    </reaction>
</comment>
<evidence type="ECO:0000313" key="9">
    <source>
        <dbReference type="Proteomes" id="UP000683000"/>
    </source>
</evidence>
<proteinExistence type="inferred from homology"/>
<dbReference type="OrthoDB" id="77405at2759"/>
<evidence type="ECO:0000313" key="8">
    <source>
        <dbReference type="EMBL" id="KAG6374146.1"/>
    </source>
</evidence>
<evidence type="ECO:0000256" key="2">
    <source>
        <dbReference type="ARBA" id="ARBA00012502"/>
    </source>
</evidence>
<organism evidence="8 9">
    <name type="scientific">Boletus reticuloceps</name>
    <dbReference type="NCBI Taxonomy" id="495285"/>
    <lineage>
        <taxon>Eukaryota</taxon>
        <taxon>Fungi</taxon>
        <taxon>Dikarya</taxon>
        <taxon>Basidiomycota</taxon>
        <taxon>Agaricomycotina</taxon>
        <taxon>Agaricomycetes</taxon>
        <taxon>Agaricomycetidae</taxon>
        <taxon>Boletales</taxon>
        <taxon>Boletineae</taxon>
        <taxon>Boletaceae</taxon>
        <taxon>Boletoideae</taxon>
        <taxon>Boletus</taxon>
    </lineage>
</organism>
<dbReference type="Proteomes" id="UP000683000">
    <property type="component" value="Unassembled WGS sequence"/>
</dbReference>
<evidence type="ECO:0000256" key="5">
    <source>
        <dbReference type="ARBA" id="ARBA00047806"/>
    </source>
</evidence>
<evidence type="ECO:0000256" key="4">
    <source>
        <dbReference type="ARBA" id="ARBA00030643"/>
    </source>
</evidence>
<gene>
    <name evidence="8" type="ORF">JVT61DRAFT_4794</name>
</gene>
<evidence type="ECO:0000256" key="3">
    <source>
        <dbReference type="ARBA" id="ARBA00023002"/>
    </source>
</evidence>
<dbReference type="HAMAP" id="MF_01401">
    <property type="entry name" value="MsrA"/>
    <property type="match status" value="1"/>
</dbReference>
<keyword evidence="3" id="KW-0560">Oxidoreductase</keyword>
<feature type="domain" description="Peptide methionine sulphoxide reductase MsrA" evidence="7">
    <location>
        <begin position="44"/>
        <end position="205"/>
    </location>
</feature>
<dbReference type="GO" id="GO:0008113">
    <property type="term" value="F:peptide-methionine (S)-S-oxide reductase activity"/>
    <property type="evidence" value="ECO:0007669"/>
    <property type="project" value="UniProtKB-EC"/>
</dbReference>
<comment type="catalytic activity">
    <reaction evidence="6">
        <text>[thioredoxin]-disulfide + L-methionine + H2O = L-methionine (S)-S-oxide + [thioredoxin]-dithiol</text>
        <dbReference type="Rhea" id="RHEA:19993"/>
        <dbReference type="Rhea" id="RHEA-COMP:10698"/>
        <dbReference type="Rhea" id="RHEA-COMP:10700"/>
        <dbReference type="ChEBI" id="CHEBI:15377"/>
        <dbReference type="ChEBI" id="CHEBI:29950"/>
        <dbReference type="ChEBI" id="CHEBI:50058"/>
        <dbReference type="ChEBI" id="CHEBI:57844"/>
        <dbReference type="ChEBI" id="CHEBI:58772"/>
        <dbReference type="EC" id="1.8.4.11"/>
    </reaction>
</comment>
<dbReference type="AlphaFoldDB" id="A0A8I3A745"/>
<dbReference type="InterPro" id="IPR002569">
    <property type="entry name" value="Met_Sox_Rdtase_MsrA_dom"/>
</dbReference>
<evidence type="ECO:0000259" key="7">
    <source>
        <dbReference type="Pfam" id="PF01625"/>
    </source>
</evidence>
<accession>A0A8I3A745</accession>
<dbReference type="SUPFAM" id="SSF55068">
    <property type="entry name" value="Peptide methionine sulfoxide reductase"/>
    <property type="match status" value="1"/>
</dbReference>
<dbReference type="Gene3D" id="3.30.1060.10">
    <property type="entry name" value="Peptide methionine sulphoxide reductase MsrA"/>
    <property type="match status" value="1"/>
</dbReference>
<comment type="caution">
    <text evidence="8">The sequence shown here is derived from an EMBL/GenBank/DDBJ whole genome shotgun (WGS) entry which is preliminary data.</text>
</comment>
<reference evidence="8" key="1">
    <citation type="submission" date="2021-03" db="EMBL/GenBank/DDBJ databases">
        <title>Evolutionary innovations through gain and loss of genes in the ectomycorrhizal Boletales.</title>
        <authorList>
            <person name="Wu G."/>
            <person name="Miyauchi S."/>
            <person name="Morin E."/>
            <person name="Yang Z.-L."/>
            <person name="Xu J."/>
            <person name="Martin F.M."/>
        </authorList>
    </citation>
    <scope>NUCLEOTIDE SEQUENCE</scope>
    <source>
        <strain evidence="8">BR01</strain>
    </source>
</reference>
<name>A0A8I3A745_9AGAM</name>
<dbReference type="GO" id="GO:0034599">
    <property type="term" value="P:cellular response to oxidative stress"/>
    <property type="evidence" value="ECO:0007669"/>
    <property type="project" value="UniProtKB-ARBA"/>
</dbReference>
<dbReference type="PANTHER" id="PTHR43774:SF1">
    <property type="entry name" value="PEPTIDE METHIONINE SULFOXIDE REDUCTASE MSRA 2"/>
    <property type="match status" value="1"/>
</dbReference>
<evidence type="ECO:0000256" key="6">
    <source>
        <dbReference type="ARBA" id="ARBA00048782"/>
    </source>
</evidence>
<dbReference type="EMBL" id="JAGFBS010000019">
    <property type="protein sequence ID" value="KAG6374146.1"/>
    <property type="molecule type" value="Genomic_DNA"/>
</dbReference>
<dbReference type="NCBIfam" id="TIGR00401">
    <property type="entry name" value="msrA"/>
    <property type="match status" value="1"/>
</dbReference>
<dbReference type="EC" id="1.8.4.11" evidence="2"/>